<reference evidence="2" key="1">
    <citation type="journal article" date="2019" name="Int. J. Syst. Evol. Microbiol.">
        <title>The Global Catalogue of Microorganisms (GCM) 10K type strain sequencing project: providing services to taxonomists for standard genome sequencing and annotation.</title>
        <authorList>
            <consortium name="The Broad Institute Genomics Platform"/>
            <consortium name="The Broad Institute Genome Sequencing Center for Infectious Disease"/>
            <person name="Wu L."/>
            <person name="Ma J."/>
        </authorList>
    </citation>
    <scope>NUCLEOTIDE SEQUENCE [LARGE SCALE GENOMIC DNA]</scope>
    <source>
        <strain evidence="2">CGMCC 1.16305</strain>
    </source>
</reference>
<dbReference type="Proteomes" id="UP001596505">
    <property type="component" value="Unassembled WGS sequence"/>
</dbReference>
<organism evidence="1 2">
    <name type="scientific">Scopulibacillus cellulosilyticus</name>
    <dbReference type="NCBI Taxonomy" id="2665665"/>
    <lineage>
        <taxon>Bacteria</taxon>
        <taxon>Bacillati</taxon>
        <taxon>Bacillota</taxon>
        <taxon>Bacilli</taxon>
        <taxon>Bacillales</taxon>
        <taxon>Sporolactobacillaceae</taxon>
        <taxon>Scopulibacillus</taxon>
    </lineage>
</organism>
<dbReference type="PIRSF" id="PIRSF012608">
    <property type="entry name" value="UCP012608"/>
    <property type="match status" value="1"/>
</dbReference>
<sequence>MDKTQVASRFKNFAKLECKGSSDFYEFLSLEISEDGEIIELCSEAQNGQPVPNLLLGAVHYLLLKGKEHTLKEYYPSIAKEPKNMEGSFVHFKDFCNIYRDEIVSILKSKIVQTNEVRRCAYLYPIFCLIYSKVKKPLSLIEIGTSAGLQLLWDKYSYSYGTNKIYGDRNSSVLINSKIKGHNAPSFLYKYPPVASKVGLDLHISDLRNSEDYLWLKSLIWPEHKERLDLFERAAKVFRENPVDLIEGDGVTLLTDVVEKSPKDTAIIVFHTHVANQIPESLKYELIEKLKKIGSKRDVFHIYNNMWDRKLHIDSFINGVEYNHTIGETDGHGRWFEWNVDENLISN</sequence>
<evidence type="ECO:0000313" key="2">
    <source>
        <dbReference type="Proteomes" id="UP001596505"/>
    </source>
</evidence>
<keyword evidence="2" id="KW-1185">Reference proteome</keyword>
<protein>
    <submittedName>
        <fullName evidence="1">DUF2332 domain-containing protein</fullName>
    </submittedName>
</protein>
<dbReference type="Pfam" id="PF10094">
    <property type="entry name" value="DUF2332"/>
    <property type="match status" value="1"/>
</dbReference>
<dbReference type="RefSeq" id="WP_380965839.1">
    <property type="nucleotide sequence ID" value="NZ_JBHTCO010000012.1"/>
</dbReference>
<accession>A0ABW2PW67</accession>
<dbReference type="EMBL" id="JBHTCO010000012">
    <property type="protein sequence ID" value="MFC7393359.1"/>
    <property type="molecule type" value="Genomic_DNA"/>
</dbReference>
<comment type="caution">
    <text evidence="1">The sequence shown here is derived from an EMBL/GenBank/DDBJ whole genome shotgun (WGS) entry which is preliminary data.</text>
</comment>
<proteinExistence type="predicted"/>
<evidence type="ECO:0000313" key="1">
    <source>
        <dbReference type="EMBL" id="MFC7393359.1"/>
    </source>
</evidence>
<name>A0ABW2PW67_9BACL</name>
<dbReference type="InterPro" id="IPR011200">
    <property type="entry name" value="UCP012608"/>
</dbReference>
<gene>
    <name evidence="1" type="ORF">ACFQRG_10340</name>
</gene>